<dbReference type="CDD" id="cd00130">
    <property type="entry name" value="PAS"/>
    <property type="match status" value="1"/>
</dbReference>
<dbReference type="InterPro" id="IPR000014">
    <property type="entry name" value="PAS"/>
</dbReference>
<dbReference type="SMART" id="SM00387">
    <property type="entry name" value="HATPase_c"/>
    <property type="match status" value="1"/>
</dbReference>
<dbReference type="SMART" id="SM00388">
    <property type="entry name" value="HisKA"/>
    <property type="match status" value="1"/>
</dbReference>
<evidence type="ECO:0000259" key="9">
    <source>
        <dbReference type="PROSITE" id="PS50112"/>
    </source>
</evidence>
<dbReference type="PROSITE" id="PS50109">
    <property type="entry name" value="HIS_KIN"/>
    <property type="match status" value="1"/>
</dbReference>
<dbReference type="CDD" id="cd00082">
    <property type="entry name" value="HisKA"/>
    <property type="match status" value="1"/>
</dbReference>
<name>A0ABP8FWH1_9BACT</name>
<dbReference type="InterPro" id="IPR050736">
    <property type="entry name" value="Sensor_HK_Regulatory"/>
</dbReference>
<keyword evidence="5" id="KW-0418">Kinase</keyword>
<dbReference type="Gene3D" id="3.30.450.20">
    <property type="entry name" value="PAS domain"/>
    <property type="match status" value="1"/>
</dbReference>
<dbReference type="Proteomes" id="UP001501207">
    <property type="component" value="Unassembled WGS sequence"/>
</dbReference>
<comment type="catalytic activity">
    <reaction evidence="1">
        <text>ATP + protein L-histidine = ADP + protein N-phospho-L-histidine.</text>
        <dbReference type="EC" id="2.7.13.3"/>
    </reaction>
</comment>
<dbReference type="InterPro" id="IPR005467">
    <property type="entry name" value="His_kinase_dom"/>
</dbReference>
<dbReference type="InterPro" id="IPR003661">
    <property type="entry name" value="HisK_dim/P_dom"/>
</dbReference>
<evidence type="ECO:0000256" key="5">
    <source>
        <dbReference type="ARBA" id="ARBA00022777"/>
    </source>
</evidence>
<comment type="caution">
    <text evidence="10">The sequence shown here is derived from an EMBL/GenBank/DDBJ whole genome shotgun (WGS) entry which is preliminary data.</text>
</comment>
<keyword evidence="4" id="KW-0808">Transferase</keyword>
<dbReference type="InterPro" id="IPR003594">
    <property type="entry name" value="HATPase_dom"/>
</dbReference>
<dbReference type="InterPro" id="IPR036890">
    <property type="entry name" value="HATPase_C_sf"/>
</dbReference>
<dbReference type="PRINTS" id="PR00344">
    <property type="entry name" value="BCTRLSENSOR"/>
</dbReference>
<dbReference type="PANTHER" id="PTHR43711">
    <property type="entry name" value="TWO-COMPONENT HISTIDINE KINASE"/>
    <property type="match status" value="1"/>
</dbReference>
<accession>A0ABP8FWH1</accession>
<evidence type="ECO:0000256" key="7">
    <source>
        <dbReference type="SAM" id="Coils"/>
    </source>
</evidence>
<dbReference type="Gene3D" id="3.30.565.10">
    <property type="entry name" value="Histidine kinase-like ATPase, C-terminal domain"/>
    <property type="match status" value="1"/>
</dbReference>
<feature type="domain" description="PAS" evidence="9">
    <location>
        <begin position="15"/>
        <end position="69"/>
    </location>
</feature>
<evidence type="ECO:0000256" key="1">
    <source>
        <dbReference type="ARBA" id="ARBA00000085"/>
    </source>
</evidence>
<dbReference type="SUPFAM" id="SSF47384">
    <property type="entry name" value="Homodimeric domain of signal transducing histidine kinase"/>
    <property type="match status" value="1"/>
</dbReference>
<dbReference type="EMBL" id="BAABFN010000005">
    <property type="protein sequence ID" value="GAA4312441.1"/>
    <property type="molecule type" value="Genomic_DNA"/>
</dbReference>
<dbReference type="Pfam" id="PF02518">
    <property type="entry name" value="HATPase_c"/>
    <property type="match status" value="1"/>
</dbReference>
<dbReference type="PANTHER" id="PTHR43711:SF26">
    <property type="entry name" value="SENSOR HISTIDINE KINASE RCSC"/>
    <property type="match status" value="1"/>
</dbReference>
<proteinExistence type="predicted"/>
<keyword evidence="11" id="KW-1185">Reference proteome</keyword>
<evidence type="ECO:0000313" key="10">
    <source>
        <dbReference type="EMBL" id="GAA4312441.1"/>
    </source>
</evidence>
<feature type="domain" description="Histidine kinase" evidence="8">
    <location>
        <begin position="206"/>
        <end position="423"/>
    </location>
</feature>
<dbReference type="InterPro" id="IPR004358">
    <property type="entry name" value="Sig_transdc_His_kin-like_C"/>
</dbReference>
<dbReference type="EC" id="2.7.13.3" evidence="2"/>
<dbReference type="Gene3D" id="1.10.287.130">
    <property type="match status" value="1"/>
</dbReference>
<dbReference type="NCBIfam" id="TIGR00229">
    <property type="entry name" value="sensory_box"/>
    <property type="match status" value="1"/>
</dbReference>
<keyword evidence="6" id="KW-0902">Two-component regulatory system</keyword>
<evidence type="ECO:0000313" key="11">
    <source>
        <dbReference type="Proteomes" id="UP001501207"/>
    </source>
</evidence>
<dbReference type="InterPro" id="IPR035965">
    <property type="entry name" value="PAS-like_dom_sf"/>
</dbReference>
<feature type="coiled-coil region" evidence="7">
    <location>
        <begin position="140"/>
        <end position="196"/>
    </location>
</feature>
<evidence type="ECO:0000256" key="2">
    <source>
        <dbReference type="ARBA" id="ARBA00012438"/>
    </source>
</evidence>
<keyword evidence="7" id="KW-0175">Coiled coil</keyword>
<evidence type="ECO:0000256" key="6">
    <source>
        <dbReference type="ARBA" id="ARBA00023012"/>
    </source>
</evidence>
<dbReference type="Pfam" id="PF13426">
    <property type="entry name" value="PAS_9"/>
    <property type="match status" value="1"/>
</dbReference>
<gene>
    <name evidence="10" type="ORF">GCM10023143_22130</name>
</gene>
<dbReference type="PROSITE" id="PS50112">
    <property type="entry name" value="PAS"/>
    <property type="match status" value="1"/>
</dbReference>
<dbReference type="SUPFAM" id="SSF55785">
    <property type="entry name" value="PYP-like sensor domain (PAS domain)"/>
    <property type="match status" value="1"/>
</dbReference>
<dbReference type="SUPFAM" id="SSF55874">
    <property type="entry name" value="ATPase domain of HSP90 chaperone/DNA topoisomerase II/histidine kinase"/>
    <property type="match status" value="1"/>
</dbReference>
<evidence type="ECO:0000256" key="3">
    <source>
        <dbReference type="ARBA" id="ARBA00022553"/>
    </source>
</evidence>
<dbReference type="SMART" id="SM00091">
    <property type="entry name" value="PAS"/>
    <property type="match status" value="1"/>
</dbReference>
<evidence type="ECO:0000256" key="4">
    <source>
        <dbReference type="ARBA" id="ARBA00022679"/>
    </source>
</evidence>
<protein>
    <recommendedName>
        <fullName evidence="2">histidine kinase</fullName>
        <ecNumber evidence="2">2.7.13.3</ecNumber>
    </recommendedName>
</protein>
<dbReference type="Pfam" id="PF00512">
    <property type="entry name" value="HisKA"/>
    <property type="match status" value="1"/>
</dbReference>
<evidence type="ECO:0000259" key="8">
    <source>
        <dbReference type="PROSITE" id="PS50109"/>
    </source>
</evidence>
<keyword evidence="3" id="KW-0597">Phosphoprotein</keyword>
<reference evidence="11" key="1">
    <citation type="journal article" date="2019" name="Int. J. Syst. Evol. Microbiol.">
        <title>The Global Catalogue of Microorganisms (GCM) 10K type strain sequencing project: providing services to taxonomists for standard genome sequencing and annotation.</title>
        <authorList>
            <consortium name="The Broad Institute Genomics Platform"/>
            <consortium name="The Broad Institute Genome Sequencing Center for Infectious Disease"/>
            <person name="Wu L."/>
            <person name="Ma J."/>
        </authorList>
    </citation>
    <scope>NUCLEOTIDE SEQUENCE [LARGE SCALE GENOMIC DNA]</scope>
    <source>
        <strain evidence="11">JCM 17664</strain>
    </source>
</reference>
<organism evidence="10 11">
    <name type="scientific">Compostibacter hankyongensis</name>
    <dbReference type="NCBI Taxonomy" id="1007089"/>
    <lineage>
        <taxon>Bacteria</taxon>
        <taxon>Pseudomonadati</taxon>
        <taxon>Bacteroidota</taxon>
        <taxon>Chitinophagia</taxon>
        <taxon>Chitinophagales</taxon>
        <taxon>Chitinophagaceae</taxon>
        <taxon>Compostibacter</taxon>
    </lineage>
</organism>
<sequence>MPPQMTDSAVNDANSLQQFGAVFNYATIGILITDHKGTIVNFNKYAETQFGYTSDEVYGEKVEMLIPREYRSSHINERRHFHQQPEPRRMGEGRDLFGLKKDGRTFPVEVSLSPYTVNGEIRVIAFVIDITVRKESEAVVLQQKKALERITAEIKQLNVQLEQKVEARTQMLRETMAELERSREELSEALENEKHIGELKSRFVTLASHEFRTPLSTILSSAFLLEKYNDMDAAGQRTKHIQRIKSSVLGLKGILDDFLSMGKLEEGRIQSTRQELSAAEIGELIRNILTDMEQLLKEGQHITFEFDIGVGITTDAEIIKNILINLVSNAIKFSGEGTTISILCRATEKELSVAVKDQGIGISREDLKHLSDRFFRAGNAAHVQGTGLGLHIISKYLELLNGRMEIQSVLNEGSCFTIYLPRI</sequence>
<dbReference type="InterPro" id="IPR036097">
    <property type="entry name" value="HisK_dim/P_sf"/>
</dbReference>